<dbReference type="AlphaFoldDB" id="A0A7V2SZ31"/>
<keyword evidence="2" id="KW-1133">Transmembrane helix</keyword>
<dbReference type="Proteomes" id="UP000885797">
    <property type="component" value="Unassembled WGS sequence"/>
</dbReference>
<keyword evidence="2" id="KW-0472">Membrane</keyword>
<accession>A0A7V2SZ31</accession>
<dbReference type="Pfam" id="PF12732">
    <property type="entry name" value="YtxH"/>
    <property type="match status" value="1"/>
</dbReference>
<keyword evidence="2" id="KW-0812">Transmembrane</keyword>
<evidence type="ECO:0000256" key="1">
    <source>
        <dbReference type="SAM" id="Coils"/>
    </source>
</evidence>
<proteinExistence type="predicted"/>
<name>A0A7V2SZ31_9BACT</name>
<dbReference type="EMBL" id="DRND01000261">
    <property type="protein sequence ID" value="HFC46877.1"/>
    <property type="molecule type" value="Genomic_DNA"/>
</dbReference>
<sequence length="124" mass="13668">MAYDEGRFSLGTVFFSFMLGGVVGATLGALLTPRSGPETRERLREQAFFVKDEATKVADEVRDKASELLERSKELVEQKKAILESAVEAGKEAMEKEKERLIAKIKREAEEEAAKEAEGESVSG</sequence>
<reference evidence="3" key="1">
    <citation type="journal article" date="2020" name="mSystems">
        <title>Genome- and Community-Level Interaction Insights into Carbon Utilization and Element Cycling Functions of Hydrothermarchaeota in Hydrothermal Sediment.</title>
        <authorList>
            <person name="Zhou Z."/>
            <person name="Liu Y."/>
            <person name="Xu W."/>
            <person name="Pan J."/>
            <person name="Luo Z.H."/>
            <person name="Li M."/>
        </authorList>
    </citation>
    <scope>NUCLEOTIDE SEQUENCE [LARGE SCALE GENOMIC DNA]</scope>
    <source>
        <strain evidence="3">HyVt-503</strain>
    </source>
</reference>
<evidence type="ECO:0000256" key="2">
    <source>
        <dbReference type="SAM" id="Phobius"/>
    </source>
</evidence>
<comment type="caution">
    <text evidence="3">The sequence shown here is derived from an EMBL/GenBank/DDBJ whole genome shotgun (WGS) entry which is preliminary data.</text>
</comment>
<protein>
    <submittedName>
        <fullName evidence="3">YtxH domain-containing protein</fullName>
    </submittedName>
</protein>
<dbReference type="PANTHER" id="PTHR35792:SF2">
    <property type="entry name" value="GENERAL STRESS PROTEIN"/>
    <property type="match status" value="1"/>
</dbReference>
<evidence type="ECO:0000313" key="3">
    <source>
        <dbReference type="EMBL" id="HFC46877.1"/>
    </source>
</evidence>
<feature type="coiled-coil region" evidence="1">
    <location>
        <begin position="51"/>
        <end position="118"/>
    </location>
</feature>
<dbReference type="InterPro" id="IPR052928">
    <property type="entry name" value="Desiccation-related_membrane"/>
</dbReference>
<feature type="transmembrane region" description="Helical" evidence="2">
    <location>
        <begin position="12"/>
        <end position="32"/>
    </location>
</feature>
<dbReference type="InterPro" id="IPR024623">
    <property type="entry name" value="YtxH"/>
</dbReference>
<dbReference type="PANTHER" id="PTHR35792">
    <property type="entry name" value="GENERAL STRESS PROTEIN"/>
    <property type="match status" value="1"/>
</dbReference>
<organism evidence="3">
    <name type="scientific">Dissulfuribacter thermophilus</name>
    <dbReference type="NCBI Taxonomy" id="1156395"/>
    <lineage>
        <taxon>Bacteria</taxon>
        <taxon>Pseudomonadati</taxon>
        <taxon>Thermodesulfobacteriota</taxon>
        <taxon>Dissulfuribacteria</taxon>
        <taxon>Dissulfuribacterales</taxon>
        <taxon>Dissulfuribacteraceae</taxon>
        <taxon>Dissulfuribacter</taxon>
    </lineage>
</organism>
<gene>
    <name evidence="3" type="ORF">ENJ63_03245</name>
</gene>
<keyword evidence="1" id="KW-0175">Coiled coil</keyword>